<reference evidence="11" key="1">
    <citation type="journal article" date="2019" name="Int. J. Syst. Evol. Microbiol.">
        <title>The Global Catalogue of Microorganisms (GCM) 10K type strain sequencing project: providing services to taxonomists for standard genome sequencing and annotation.</title>
        <authorList>
            <consortium name="The Broad Institute Genomics Platform"/>
            <consortium name="The Broad Institute Genome Sequencing Center for Infectious Disease"/>
            <person name="Wu L."/>
            <person name="Ma J."/>
        </authorList>
    </citation>
    <scope>NUCLEOTIDE SEQUENCE [LARGE SCALE GENOMIC DNA]</scope>
    <source>
        <strain evidence="11">JCM 13250</strain>
    </source>
</reference>
<feature type="domain" description="ABC transmembrane type-1" evidence="9">
    <location>
        <begin position="79"/>
        <end position="287"/>
    </location>
</feature>
<evidence type="ECO:0000256" key="5">
    <source>
        <dbReference type="ARBA" id="ARBA00022692"/>
    </source>
</evidence>
<dbReference type="CDD" id="cd06261">
    <property type="entry name" value="TM_PBP2"/>
    <property type="match status" value="1"/>
</dbReference>
<evidence type="ECO:0000259" key="9">
    <source>
        <dbReference type="PROSITE" id="PS50928"/>
    </source>
</evidence>
<dbReference type="PANTHER" id="PTHR42929">
    <property type="entry name" value="INNER MEMBRANE ABC TRANSPORTER PERMEASE PROTEIN YDCU-RELATED-RELATED"/>
    <property type="match status" value="1"/>
</dbReference>
<evidence type="ECO:0000256" key="8">
    <source>
        <dbReference type="RuleBase" id="RU363032"/>
    </source>
</evidence>
<sequence length="298" mass="33135">MSRSVRGPQRLWAAFAAPGTAWLVVFFAVPFYAIAAVAFGYRDPVFGSPIPEWMPWYWDFGAFNAVVSRVVDGDLRDVFLRTGLFVGLALIGCVLIGYPVAYYLARHAGRRRGLLLALILVPWWINYITRMLAWVSLLQDDGYVNDVLRWFSFDPVNWLGGSPYTVVLALIYGYIPFFIVPLSATLDRIDPRLLDASRDLGVGGVRTFLHVTLPLSRPGLMTASAITALPMFGDYYTNSMVSGSPTTTMIGNEIEFYLLGGSQKQTGASLVLIMSLLLIALMIYYLVASSRDRRESTT</sequence>
<dbReference type="Pfam" id="PF00528">
    <property type="entry name" value="BPD_transp_1"/>
    <property type="match status" value="1"/>
</dbReference>
<evidence type="ECO:0000256" key="2">
    <source>
        <dbReference type="ARBA" id="ARBA00007069"/>
    </source>
</evidence>
<keyword evidence="6 8" id="KW-1133">Transmembrane helix</keyword>
<dbReference type="InterPro" id="IPR000515">
    <property type="entry name" value="MetI-like"/>
</dbReference>
<accession>A0ABP4Z370</accession>
<feature type="transmembrane region" description="Helical" evidence="8">
    <location>
        <begin position="164"/>
        <end position="186"/>
    </location>
</feature>
<comment type="subcellular location">
    <subcellularLocation>
        <location evidence="1 8">Cell membrane</location>
        <topology evidence="1 8">Multi-pass membrane protein</topology>
    </subcellularLocation>
</comment>
<evidence type="ECO:0000256" key="7">
    <source>
        <dbReference type="ARBA" id="ARBA00023136"/>
    </source>
</evidence>
<dbReference type="RefSeq" id="WP_344139371.1">
    <property type="nucleotide sequence ID" value="NZ_BAAALT010000275.1"/>
</dbReference>
<keyword evidence="11" id="KW-1185">Reference proteome</keyword>
<feature type="transmembrane region" description="Helical" evidence="8">
    <location>
        <begin position="12"/>
        <end position="41"/>
    </location>
</feature>
<organism evidence="10 11">
    <name type="scientific">Luedemannella flava</name>
    <dbReference type="NCBI Taxonomy" id="349316"/>
    <lineage>
        <taxon>Bacteria</taxon>
        <taxon>Bacillati</taxon>
        <taxon>Actinomycetota</taxon>
        <taxon>Actinomycetes</taxon>
        <taxon>Micromonosporales</taxon>
        <taxon>Micromonosporaceae</taxon>
        <taxon>Luedemannella</taxon>
    </lineage>
</organism>
<proteinExistence type="inferred from homology"/>
<comment type="similarity">
    <text evidence="2">Belongs to the binding-protein-dependent transport system permease family. CysTW subfamily.</text>
</comment>
<feature type="transmembrane region" description="Helical" evidence="8">
    <location>
        <begin position="113"/>
        <end position="135"/>
    </location>
</feature>
<name>A0ABP4Z370_9ACTN</name>
<evidence type="ECO:0000256" key="4">
    <source>
        <dbReference type="ARBA" id="ARBA00022475"/>
    </source>
</evidence>
<evidence type="ECO:0000256" key="1">
    <source>
        <dbReference type="ARBA" id="ARBA00004651"/>
    </source>
</evidence>
<evidence type="ECO:0000313" key="10">
    <source>
        <dbReference type="EMBL" id="GAA1832719.1"/>
    </source>
</evidence>
<keyword evidence="7 8" id="KW-0472">Membrane</keyword>
<keyword evidence="3 8" id="KW-0813">Transport</keyword>
<protein>
    <submittedName>
        <fullName evidence="10">ABC transporter permease</fullName>
    </submittedName>
</protein>
<comment type="caution">
    <text evidence="10">The sequence shown here is derived from an EMBL/GenBank/DDBJ whole genome shotgun (WGS) entry which is preliminary data.</text>
</comment>
<dbReference type="InterPro" id="IPR035906">
    <property type="entry name" value="MetI-like_sf"/>
</dbReference>
<dbReference type="Gene3D" id="1.10.3720.10">
    <property type="entry name" value="MetI-like"/>
    <property type="match status" value="1"/>
</dbReference>
<evidence type="ECO:0000313" key="11">
    <source>
        <dbReference type="Proteomes" id="UP001500218"/>
    </source>
</evidence>
<feature type="transmembrane region" description="Helical" evidence="8">
    <location>
        <begin position="207"/>
        <end position="232"/>
    </location>
</feature>
<dbReference type="PROSITE" id="PS50928">
    <property type="entry name" value="ABC_TM1"/>
    <property type="match status" value="1"/>
</dbReference>
<dbReference type="EMBL" id="BAAALT010000275">
    <property type="protein sequence ID" value="GAA1832719.1"/>
    <property type="molecule type" value="Genomic_DNA"/>
</dbReference>
<feature type="transmembrane region" description="Helical" evidence="8">
    <location>
        <begin position="267"/>
        <end position="287"/>
    </location>
</feature>
<dbReference type="SUPFAM" id="SSF161098">
    <property type="entry name" value="MetI-like"/>
    <property type="match status" value="1"/>
</dbReference>
<keyword evidence="4" id="KW-1003">Cell membrane</keyword>
<gene>
    <name evidence="10" type="ORF">GCM10009682_58990</name>
</gene>
<evidence type="ECO:0000256" key="3">
    <source>
        <dbReference type="ARBA" id="ARBA00022448"/>
    </source>
</evidence>
<keyword evidence="5 8" id="KW-0812">Transmembrane</keyword>
<dbReference type="PANTHER" id="PTHR42929:SF1">
    <property type="entry name" value="INNER MEMBRANE ABC TRANSPORTER PERMEASE PROTEIN YDCU-RELATED"/>
    <property type="match status" value="1"/>
</dbReference>
<dbReference type="Proteomes" id="UP001500218">
    <property type="component" value="Unassembled WGS sequence"/>
</dbReference>
<evidence type="ECO:0000256" key="6">
    <source>
        <dbReference type="ARBA" id="ARBA00022989"/>
    </source>
</evidence>
<feature type="transmembrane region" description="Helical" evidence="8">
    <location>
        <begin position="78"/>
        <end position="101"/>
    </location>
</feature>